<dbReference type="InterPro" id="IPR000182">
    <property type="entry name" value="GNAT_dom"/>
</dbReference>
<protein>
    <submittedName>
        <fullName evidence="2">Protein N-acetyltransferase, RimJ/RimL family</fullName>
    </submittedName>
</protein>
<feature type="domain" description="N-acetyltransferase" evidence="1">
    <location>
        <begin position="1"/>
        <end position="165"/>
    </location>
</feature>
<dbReference type="GO" id="GO:0016747">
    <property type="term" value="F:acyltransferase activity, transferring groups other than amino-acyl groups"/>
    <property type="evidence" value="ECO:0007669"/>
    <property type="project" value="InterPro"/>
</dbReference>
<gene>
    <name evidence="2" type="ORF">SAMN02910265_00983</name>
</gene>
<evidence type="ECO:0000259" key="1">
    <source>
        <dbReference type="PROSITE" id="PS51186"/>
    </source>
</evidence>
<dbReference type="EMBL" id="FNWV01000002">
    <property type="protein sequence ID" value="SEH48455.1"/>
    <property type="molecule type" value="Genomic_DNA"/>
</dbReference>
<dbReference type="Pfam" id="PF13302">
    <property type="entry name" value="Acetyltransf_3"/>
    <property type="match status" value="1"/>
</dbReference>
<keyword evidence="2" id="KW-0808">Transferase</keyword>
<proteinExistence type="predicted"/>
<evidence type="ECO:0000313" key="3">
    <source>
        <dbReference type="Proteomes" id="UP000183190"/>
    </source>
</evidence>
<reference evidence="2 3" key="1">
    <citation type="submission" date="2016-10" db="EMBL/GenBank/DDBJ databases">
        <authorList>
            <person name="de Groot N.N."/>
        </authorList>
    </citation>
    <scope>NUCLEOTIDE SEQUENCE [LARGE SCALE GENOMIC DNA]</scope>
    <source>
        <strain evidence="2 3">YAD2003</strain>
    </source>
</reference>
<dbReference type="SUPFAM" id="SSF55729">
    <property type="entry name" value="Acyl-CoA N-acyltransferases (Nat)"/>
    <property type="match status" value="1"/>
</dbReference>
<dbReference type="OrthoDB" id="9795206at2"/>
<dbReference type="InterPro" id="IPR016181">
    <property type="entry name" value="Acyl_CoA_acyltransferase"/>
</dbReference>
<dbReference type="PROSITE" id="PS51186">
    <property type="entry name" value="GNAT"/>
    <property type="match status" value="1"/>
</dbReference>
<accession>A0A1H6IPD5</accession>
<dbReference type="CDD" id="cd04301">
    <property type="entry name" value="NAT_SF"/>
    <property type="match status" value="1"/>
</dbReference>
<sequence>MRIRNFVPSDAEYIIGWLSDEREFRLWCADRYDHFPIIADDIIERYFEDSKGGRFLPFTAEDENGSVIGHFILRYPSDDKAVLRLGFVILDKSARGKGFGCEMVGLAKKYASEVLNARKLTLGVFENNTSAYKCYLSAGFVPSGEYDSFQVFGENWKSIEMEVTF</sequence>
<dbReference type="PANTHER" id="PTHR43415:SF5">
    <property type="entry name" value="ACETYLTRANSFERASE"/>
    <property type="match status" value="1"/>
</dbReference>
<dbReference type="Proteomes" id="UP000183190">
    <property type="component" value="Unassembled WGS sequence"/>
</dbReference>
<evidence type="ECO:0000313" key="2">
    <source>
        <dbReference type="EMBL" id="SEH48455.1"/>
    </source>
</evidence>
<organism evidence="2 3">
    <name type="scientific">Ruminococcus flavefaciens</name>
    <dbReference type="NCBI Taxonomy" id="1265"/>
    <lineage>
        <taxon>Bacteria</taxon>
        <taxon>Bacillati</taxon>
        <taxon>Bacillota</taxon>
        <taxon>Clostridia</taxon>
        <taxon>Eubacteriales</taxon>
        <taxon>Oscillospiraceae</taxon>
        <taxon>Ruminococcus</taxon>
    </lineage>
</organism>
<dbReference type="PANTHER" id="PTHR43415">
    <property type="entry name" value="SPERMIDINE N(1)-ACETYLTRANSFERASE"/>
    <property type="match status" value="1"/>
</dbReference>
<dbReference type="Gene3D" id="3.40.630.30">
    <property type="match status" value="1"/>
</dbReference>
<dbReference type="RefSeq" id="WP_074714773.1">
    <property type="nucleotide sequence ID" value="NZ_FNWV01000002.1"/>
</dbReference>
<dbReference type="AlphaFoldDB" id="A0A1H6IPD5"/>
<name>A0A1H6IPD5_RUMFL</name>